<protein>
    <submittedName>
        <fullName evidence="1">IS4 family transposase</fullName>
    </submittedName>
</protein>
<sequence>MISNFGHIVKTHLSNFPKDDYPVLDTFKFVSIWLGLVLDQSQTSMRSMFKRLNLRGETVDISTFSKASKKRDVGVFREMIFSLK</sequence>
<organism evidence="1 2">
    <name type="scientific">Synechocystis salina LEGE 00031</name>
    <dbReference type="NCBI Taxonomy" id="1828736"/>
    <lineage>
        <taxon>Bacteria</taxon>
        <taxon>Bacillati</taxon>
        <taxon>Cyanobacteriota</taxon>
        <taxon>Cyanophyceae</taxon>
        <taxon>Synechococcales</taxon>
        <taxon>Merismopediaceae</taxon>
        <taxon>Synechocystis</taxon>
    </lineage>
</organism>
<comment type="caution">
    <text evidence="1">The sequence shown here is derived from an EMBL/GenBank/DDBJ whole genome shotgun (WGS) entry which is preliminary data.</text>
</comment>
<name>A0ABR9VR72_9SYNC</name>
<keyword evidence="2" id="KW-1185">Reference proteome</keyword>
<reference evidence="1 2" key="1">
    <citation type="submission" date="2020-10" db="EMBL/GenBank/DDBJ databases">
        <authorList>
            <person name="Castelo-Branco R."/>
            <person name="Eusebio N."/>
            <person name="Adriana R."/>
            <person name="Vieira A."/>
            <person name="Brugerolle De Fraissinette N."/>
            <person name="Rezende De Castro R."/>
            <person name="Schneider M.P."/>
            <person name="Vasconcelos V."/>
            <person name="Leao P.N."/>
        </authorList>
    </citation>
    <scope>NUCLEOTIDE SEQUENCE [LARGE SCALE GENOMIC DNA]</scope>
    <source>
        <strain evidence="1 2">LEGE 00031</strain>
    </source>
</reference>
<evidence type="ECO:0000313" key="2">
    <source>
        <dbReference type="Proteomes" id="UP000658720"/>
    </source>
</evidence>
<feature type="non-terminal residue" evidence="1">
    <location>
        <position position="84"/>
    </location>
</feature>
<dbReference type="PANTHER" id="PTHR33258">
    <property type="entry name" value="TRANSPOSASE INSL FOR INSERTION SEQUENCE ELEMENT IS186A-RELATED"/>
    <property type="match status" value="1"/>
</dbReference>
<dbReference type="Proteomes" id="UP000658720">
    <property type="component" value="Unassembled WGS sequence"/>
</dbReference>
<evidence type="ECO:0000313" key="1">
    <source>
        <dbReference type="EMBL" id="MBE9253817.1"/>
    </source>
</evidence>
<dbReference type="PANTHER" id="PTHR33258:SF1">
    <property type="entry name" value="TRANSPOSASE INSL FOR INSERTION SEQUENCE ELEMENT IS186A-RELATED"/>
    <property type="match status" value="1"/>
</dbReference>
<gene>
    <name evidence="1" type="ORF">IQ217_08140</name>
</gene>
<accession>A0ABR9VR72</accession>
<proteinExistence type="predicted"/>
<dbReference type="EMBL" id="JADEVV010000019">
    <property type="protein sequence ID" value="MBE9253817.1"/>
    <property type="molecule type" value="Genomic_DNA"/>
</dbReference>